<dbReference type="Proteomes" id="UP000828390">
    <property type="component" value="Unassembled WGS sequence"/>
</dbReference>
<reference evidence="1" key="2">
    <citation type="submission" date="2020-11" db="EMBL/GenBank/DDBJ databases">
        <authorList>
            <person name="McCartney M.A."/>
            <person name="Auch B."/>
            <person name="Kono T."/>
            <person name="Mallez S."/>
            <person name="Becker A."/>
            <person name="Gohl D.M."/>
            <person name="Silverstein K.A.T."/>
            <person name="Koren S."/>
            <person name="Bechman K.B."/>
            <person name="Herman A."/>
            <person name="Abrahante J.E."/>
            <person name="Garbe J."/>
        </authorList>
    </citation>
    <scope>NUCLEOTIDE SEQUENCE</scope>
    <source>
        <strain evidence="1">Duluth1</strain>
        <tissue evidence="1">Whole animal</tissue>
    </source>
</reference>
<protein>
    <submittedName>
        <fullName evidence="1">Uncharacterized protein</fullName>
    </submittedName>
</protein>
<accession>A0A9D4LIK9</accession>
<evidence type="ECO:0000313" key="2">
    <source>
        <dbReference type="Proteomes" id="UP000828390"/>
    </source>
</evidence>
<sequence length="54" mass="5973">MDLVGPVWMGKTAKPLDPDGLGEKILLRVAVAAVVADLYHSYLLCLHSQPYYPF</sequence>
<evidence type="ECO:0000313" key="1">
    <source>
        <dbReference type="EMBL" id="KAH3858529.1"/>
    </source>
</evidence>
<organism evidence="1 2">
    <name type="scientific">Dreissena polymorpha</name>
    <name type="common">Zebra mussel</name>
    <name type="synonym">Mytilus polymorpha</name>
    <dbReference type="NCBI Taxonomy" id="45954"/>
    <lineage>
        <taxon>Eukaryota</taxon>
        <taxon>Metazoa</taxon>
        <taxon>Spiralia</taxon>
        <taxon>Lophotrochozoa</taxon>
        <taxon>Mollusca</taxon>
        <taxon>Bivalvia</taxon>
        <taxon>Autobranchia</taxon>
        <taxon>Heteroconchia</taxon>
        <taxon>Euheterodonta</taxon>
        <taxon>Imparidentia</taxon>
        <taxon>Neoheterodontei</taxon>
        <taxon>Myida</taxon>
        <taxon>Dreissenoidea</taxon>
        <taxon>Dreissenidae</taxon>
        <taxon>Dreissena</taxon>
    </lineage>
</organism>
<proteinExistence type="predicted"/>
<reference evidence="1" key="1">
    <citation type="journal article" date="2019" name="bioRxiv">
        <title>The Genome of the Zebra Mussel, Dreissena polymorpha: A Resource for Invasive Species Research.</title>
        <authorList>
            <person name="McCartney M.A."/>
            <person name="Auch B."/>
            <person name="Kono T."/>
            <person name="Mallez S."/>
            <person name="Zhang Y."/>
            <person name="Obille A."/>
            <person name="Becker A."/>
            <person name="Abrahante J.E."/>
            <person name="Garbe J."/>
            <person name="Badalamenti J.P."/>
            <person name="Herman A."/>
            <person name="Mangelson H."/>
            <person name="Liachko I."/>
            <person name="Sullivan S."/>
            <person name="Sone E.D."/>
            <person name="Koren S."/>
            <person name="Silverstein K.A.T."/>
            <person name="Beckman K.B."/>
            <person name="Gohl D.M."/>
        </authorList>
    </citation>
    <scope>NUCLEOTIDE SEQUENCE</scope>
    <source>
        <strain evidence="1">Duluth1</strain>
        <tissue evidence="1">Whole animal</tissue>
    </source>
</reference>
<dbReference type="AlphaFoldDB" id="A0A9D4LIK9"/>
<gene>
    <name evidence="1" type="ORF">DPMN_101155</name>
</gene>
<name>A0A9D4LIK9_DREPO</name>
<keyword evidence="2" id="KW-1185">Reference proteome</keyword>
<comment type="caution">
    <text evidence="1">The sequence shown here is derived from an EMBL/GenBank/DDBJ whole genome shotgun (WGS) entry which is preliminary data.</text>
</comment>
<dbReference type="EMBL" id="JAIWYP010000003">
    <property type="protein sequence ID" value="KAH3858529.1"/>
    <property type="molecule type" value="Genomic_DNA"/>
</dbReference>